<dbReference type="GO" id="GO:0006950">
    <property type="term" value="P:response to stress"/>
    <property type="evidence" value="ECO:0007669"/>
    <property type="project" value="UniProtKB-ARBA"/>
</dbReference>
<dbReference type="KEGG" id="sapp:SAC06_10030"/>
<proteinExistence type="predicted"/>
<dbReference type="EMBL" id="CP138335">
    <property type="protein sequence ID" value="XBW07962.1"/>
    <property type="molecule type" value="Genomic_DNA"/>
</dbReference>
<evidence type="ECO:0000259" key="1">
    <source>
        <dbReference type="SMART" id="SM00731"/>
    </source>
</evidence>
<feature type="domain" description="SprT-like" evidence="1">
    <location>
        <begin position="1"/>
        <end position="140"/>
    </location>
</feature>
<dbReference type="Pfam" id="PF10263">
    <property type="entry name" value="SprT-like"/>
    <property type="match status" value="1"/>
</dbReference>
<dbReference type="InterPro" id="IPR006640">
    <property type="entry name" value="SprT-like_domain"/>
</dbReference>
<dbReference type="RefSeq" id="WP_350258162.1">
    <property type="nucleotide sequence ID" value="NZ_CP138335.1"/>
</dbReference>
<sequence>MTEQEILTLARELMDQHGLQQWNLTLSRAKTQAGCTYPSRRQITLSRLLLPKFSPDQVRDVILHEIAHALAGPRQGHGPAWQKLARQLGATPQARLNLPQPVLESSWVGTCPGCGLQVHRHGTPRRVRSCARCSPQFDLDYVFDWQFRGARKVPGGQYVRELTAIRRRRPS</sequence>
<evidence type="ECO:0000313" key="2">
    <source>
        <dbReference type="EMBL" id="XBW07962.1"/>
    </source>
</evidence>
<accession>A0AAU7V9J6</accession>
<organism evidence="2">
    <name type="scientific">Scrofimicrobium appendicitidis</name>
    <dbReference type="NCBI Taxonomy" id="3079930"/>
    <lineage>
        <taxon>Bacteria</taxon>
        <taxon>Bacillati</taxon>
        <taxon>Actinomycetota</taxon>
        <taxon>Actinomycetes</taxon>
        <taxon>Actinomycetales</taxon>
        <taxon>Actinomycetaceae</taxon>
        <taxon>Scrofimicrobium</taxon>
    </lineage>
</organism>
<gene>
    <name evidence="2" type="ORF">SAC06_10030</name>
</gene>
<name>A0AAU7V9J6_9ACTO</name>
<protein>
    <submittedName>
        <fullName evidence="2">SprT-like domain-containing protein</fullName>
    </submittedName>
</protein>
<dbReference type="AlphaFoldDB" id="A0AAU7V9J6"/>
<dbReference type="SMART" id="SM00731">
    <property type="entry name" value="SprT"/>
    <property type="match status" value="1"/>
</dbReference>
<reference evidence="2" key="1">
    <citation type="submission" date="2023-11" db="EMBL/GenBank/DDBJ databases">
        <title>Scrofimicrobium hongkongense sp. nov., isolated from a patient with peritonitis.</title>
        <authorList>
            <person name="Lao H.Y."/>
            <person name="Wong A.Y.P."/>
            <person name="Ng T.L."/>
            <person name="Wong R.Y.L."/>
            <person name="Yau M.C.Y."/>
            <person name="Lam J.Y.W."/>
            <person name="Siu G.K.H."/>
        </authorList>
    </citation>
    <scope>NUCLEOTIDE SEQUENCE</scope>
    <source>
        <strain evidence="2">R131</strain>
    </source>
</reference>
<dbReference type="Gene3D" id="3.30.2010.10">
    <property type="entry name" value="Metalloproteases ('zincins'), catalytic domain"/>
    <property type="match status" value="1"/>
</dbReference>